<name>A0A8K0JE12_9HYPO</name>
<dbReference type="GO" id="GO:0000466">
    <property type="term" value="P:maturation of 5.8S rRNA from tricistronic rRNA transcript (SSU-rRNA, 5.8S rRNA, LSU-rRNA)"/>
    <property type="evidence" value="ECO:0007669"/>
    <property type="project" value="TreeGrafter"/>
</dbReference>
<dbReference type="PANTHER" id="PTHR37792">
    <property type="entry name" value="RIBONUCLEASE MRP PROTEIN SUBUNIT RMP1"/>
    <property type="match status" value="1"/>
</dbReference>
<proteinExistence type="predicted"/>
<evidence type="ECO:0000313" key="3">
    <source>
        <dbReference type="EMBL" id="KAG5929386.1"/>
    </source>
</evidence>
<dbReference type="EMBL" id="SRPY01000060">
    <property type="protein sequence ID" value="KAG5929386.1"/>
    <property type="molecule type" value="Genomic_DNA"/>
</dbReference>
<feature type="region of interest" description="Disordered" evidence="1">
    <location>
        <begin position="1"/>
        <end position="35"/>
    </location>
</feature>
<dbReference type="Proteomes" id="UP000811619">
    <property type="component" value="Unassembled WGS sequence"/>
</dbReference>
<protein>
    <recommendedName>
        <fullName evidence="2">RNase MRP protein 1 RNA binding domain-containing protein</fullName>
    </recommendedName>
</protein>
<dbReference type="GO" id="GO:0000294">
    <property type="term" value="P:nuclear-transcribed mRNA catabolic process, RNase MRP-dependent"/>
    <property type="evidence" value="ECO:0007669"/>
    <property type="project" value="TreeGrafter"/>
</dbReference>
<accession>A0A8K0JE12</accession>
<feature type="domain" description="RNase MRP protein 1 RNA binding" evidence="2">
    <location>
        <begin position="49"/>
        <end position="141"/>
    </location>
</feature>
<dbReference type="AlphaFoldDB" id="A0A8K0JE12"/>
<evidence type="ECO:0000259" key="2">
    <source>
        <dbReference type="Pfam" id="PF20945"/>
    </source>
</evidence>
<dbReference type="GO" id="GO:0042134">
    <property type="term" value="F:rRNA primary transcript binding"/>
    <property type="evidence" value="ECO:0007669"/>
    <property type="project" value="InterPro"/>
</dbReference>
<dbReference type="CDD" id="cd22573">
    <property type="entry name" value="RMP1_RBD"/>
    <property type="match status" value="1"/>
</dbReference>
<feature type="region of interest" description="Disordered" evidence="1">
    <location>
        <begin position="149"/>
        <end position="252"/>
    </location>
</feature>
<feature type="compositionally biased region" description="Basic residues" evidence="1">
    <location>
        <begin position="1"/>
        <end position="10"/>
    </location>
</feature>
<reference evidence="3" key="1">
    <citation type="journal article" date="2020" name="bioRxiv">
        <title>Whole genome comparisons of ergot fungi reveals the divergence and evolution of species within the genus Claviceps are the result of varying mechanisms driving genome evolution and host range expansion.</title>
        <authorList>
            <person name="Wyka S.A."/>
            <person name="Mondo S.J."/>
            <person name="Liu M."/>
            <person name="Dettman J."/>
            <person name="Nalam V."/>
            <person name="Broders K.D."/>
        </authorList>
    </citation>
    <scope>NUCLEOTIDE SEQUENCE</scope>
    <source>
        <strain evidence="3">CCC 489</strain>
    </source>
</reference>
<organism evidence="3 4">
    <name type="scientific">Claviceps africana</name>
    <dbReference type="NCBI Taxonomy" id="83212"/>
    <lineage>
        <taxon>Eukaryota</taxon>
        <taxon>Fungi</taxon>
        <taxon>Dikarya</taxon>
        <taxon>Ascomycota</taxon>
        <taxon>Pezizomycotina</taxon>
        <taxon>Sordariomycetes</taxon>
        <taxon>Hypocreomycetidae</taxon>
        <taxon>Hypocreales</taxon>
        <taxon>Clavicipitaceae</taxon>
        <taxon>Claviceps</taxon>
    </lineage>
</organism>
<dbReference type="InterPro" id="IPR047205">
    <property type="entry name" value="RMP1"/>
</dbReference>
<dbReference type="Pfam" id="PF20945">
    <property type="entry name" value="RMP1"/>
    <property type="match status" value="1"/>
</dbReference>
<comment type="caution">
    <text evidence="3">The sequence shown here is derived from an EMBL/GenBank/DDBJ whole genome shotgun (WGS) entry which is preliminary data.</text>
</comment>
<gene>
    <name evidence="3" type="ORF">E4U42_006126</name>
</gene>
<dbReference type="GO" id="GO:0000172">
    <property type="term" value="C:ribonuclease MRP complex"/>
    <property type="evidence" value="ECO:0007669"/>
    <property type="project" value="InterPro"/>
</dbReference>
<evidence type="ECO:0000313" key="4">
    <source>
        <dbReference type="Proteomes" id="UP000811619"/>
    </source>
</evidence>
<dbReference type="OrthoDB" id="5414547at2759"/>
<dbReference type="PANTHER" id="PTHR37792:SF1">
    <property type="entry name" value="RIBONUCLEASE MRP PROTEIN SUBUNIT RMP1"/>
    <property type="match status" value="1"/>
</dbReference>
<dbReference type="InterPro" id="IPR047204">
    <property type="entry name" value="RMP1_RBD"/>
</dbReference>
<sequence>MASHRKKHHAPSSLSPSPPSHSPSARHGTENAAPSTDELRATLSAVLPLLDAFNHRHRNQHRTSVWWSTFGVFRRSLAKLARALECPIPGSSKRRGVDPVRARVTWLNNHILPRAFVAFTQLMSDNQHAPLGLLLLAILGQVHEACARWPPPDHPSAQQEQVARTPRPGEQPGNTDTLRVDAVDRGTAVARQTFLGVENETRTAAPARRSLKTSKLDAPSSAEGPGTSGKAKVRKKEKKKGDALSSIFGSLA</sequence>
<keyword evidence="4" id="KW-1185">Reference proteome</keyword>
<evidence type="ECO:0000256" key="1">
    <source>
        <dbReference type="SAM" id="MobiDB-lite"/>
    </source>
</evidence>